<dbReference type="Proteomes" id="UP000326837">
    <property type="component" value="Chromosome"/>
</dbReference>
<organism evidence="4 5">
    <name type="scientific">Lacipirellula parvula</name>
    <dbReference type="NCBI Taxonomy" id="2650471"/>
    <lineage>
        <taxon>Bacteria</taxon>
        <taxon>Pseudomonadati</taxon>
        <taxon>Planctomycetota</taxon>
        <taxon>Planctomycetia</taxon>
        <taxon>Pirellulales</taxon>
        <taxon>Lacipirellulaceae</taxon>
        <taxon>Lacipirellula</taxon>
    </lineage>
</organism>
<dbReference type="Pfam" id="PF06155">
    <property type="entry name" value="GBBH-like_N"/>
    <property type="match status" value="1"/>
</dbReference>
<evidence type="ECO:0000256" key="2">
    <source>
        <dbReference type="ARBA" id="ARBA00023004"/>
    </source>
</evidence>
<proteinExistence type="predicted"/>
<sequence>MSIISAPRDVQALRGESVLRIVWPDREDRLAFRFARGECQCAQCVNEWTGARILDPETVPLDITIEQMELVGAYAVRIHWSDGHQSGLYTWERLRKLGEQSTSSGSAS</sequence>
<evidence type="ECO:0000256" key="1">
    <source>
        <dbReference type="ARBA" id="ARBA00022723"/>
    </source>
</evidence>
<name>A0A5K7XEW7_9BACT</name>
<dbReference type="KEGG" id="lpav:PLANPX_2385"/>
<dbReference type="Gene3D" id="3.30.2020.30">
    <property type="match status" value="1"/>
</dbReference>
<dbReference type="EMBL" id="AP021861">
    <property type="protein sequence ID" value="BBO32773.1"/>
    <property type="molecule type" value="Genomic_DNA"/>
</dbReference>
<keyword evidence="1" id="KW-0479">Metal-binding</keyword>
<dbReference type="AlphaFoldDB" id="A0A5K7XEW7"/>
<evidence type="ECO:0000259" key="3">
    <source>
        <dbReference type="Pfam" id="PF06155"/>
    </source>
</evidence>
<keyword evidence="2" id="KW-0408">Iron</keyword>
<evidence type="ECO:0000313" key="4">
    <source>
        <dbReference type="EMBL" id="BBO32773.1"/>
    </source>
</evidence>
<reference evidence="5" key="1">
    <citation type="submission" date="2019-10" db="EMBL/GenBank/DDBJ databases">
        <title>Lacipirellula parvula gen. nov., sp. nov., representing a lineage of planctomycetes widespread in freshwater anoxic habitats, and description of the family Lacipirellulaceae.</title>
        <authorList>
            <person name="Dedysh S.N."/>
            <person name="Kulichevskaya I.S."/>
            <person name="Beletsky A.V."/>
            <person name="Rakitin A.L."/>
            <person name="Mardanov A.V."/>
            <person name="Ivanova A.A."/>
            <person name="Saltykova V.X."/>
            <person name="Rijpstra W.I.C."/>
            <person name="Sinninghe Damste J.S."/>
            <person name="Ravin N.V."/>
        </authorList>
    </citation>
    <scope>NUCLEOTIDE SEQUENCE [LARGE SCALE GENOMIC DNA]</scope>
    <source>
        <strain evidence="5">PX69</strain>
    </source>
</reference>
<dbReference type="PANTHER" id="PTHR35303:SF5">
    <property type="entry name" value="OS02G0197800 PROTEIN"/>
    <property type="match status" value="1"/>
</dbReference>
<protein>
    <recommendedName>
        <fullName evidence="3">Gamma-butyrobetaine hydroxylase-like N-terminal domain-containing protein</fullName>
    </recommendedName>
</protein>
<dbReference type="InterPro" id="IPR010376">
    <property type="entry name" value="GBBH-like_N"/>
</dbReference>
<evidence type="ECO:0000313" key="5">
    <source>
        <dbReference type="Proteomes" id="UP000326837"/>
    </source>
</evidence>
<gene>
    <name evidence="4" type="ORF">PLANPX_2385</name>
</gene>
<dbReference type="RefSeq" id="WP_152098686.1">
    <property type="nucleotide sequence ID" value="NZ_AP021861.1"/>
</dbReference>
<dbReference type="GO" id="GO:0046872">
    <property type="term" value="F:metal ion binding"/>
    <property type="evidence" value="ECO:0007669"/>
    <property type="project" value="UniProtKB-KW"/>
</dbReference>
<keyword evidence="5" id="KW-1185">Reference proteome</keyword>
<dbReference type="PANTHER" id="PTHR35303">
    <property type="entry name" value="OS02G0197800 PROTEIN"/>
    <property type="match status" value="1"/>
</dbReference>
<accession>A0A5K7XEW7</accession>
<dbReference type="InterPro" id="IPR038492">
    <property type="entry name" value="GBBH-like_N_sf"/>
</dbReference>
<feature type="domain" description="Gamma-butyrobetaine hydroxylase-like N-terminal" evidence="3">
    <location>
        <begin position="14"/>
        <end position="95"/>
    </location>
</feature>